<name>A0A368ZK21_9FLAO</name>
<dbReference type="Proteomes" id="UP000253436">
    <property type="component" value="Unassembled WGS sequence"/>
</dbReference>
<organism evidence="1 2">
    <name type="scientific">Winogradskyella arenosi</name>
    <dbReference type="NCBI Taxonomy" id="533325"/>
    <lineage>
        <taxon>Bacteria</taxon>
        <taxon>Pseudomonadati</taxon>
        <taxon>Bacteroidota</taxon>
        <taxon>Flavobacteriia</taxon>
        <taxon>Flavobacteriales</taxon>
        <taxon>Flavobacteriaceae</taxon>
        <taxon>Winogradskyella</taxon>
    </lineage>
</organism>
<dbReference type="RefSeq" id="WP_114308277.1">
    <property type="nucleotide sequence ID" value="NZ_QPJO01000001.1"/>
</dbReference>
<protein>
    <submittedName>
        <fullName evidence="1">Uncharacterized protein</fullName>
    </submittedName>
</protein>
<keyword evidence="2" id="KW-1185">Reference proteome</keyword>
<accession>A0A368ZK21</accession>
<dbReference type="AlphaFoldDB" id="A0A368ZK21"/>
<evidence type="ECO:0000313" key="2">
    <source>
        <dbReference type="Proteomes" id="UP000253436"/>
    </source>
</evidence>
<proteinExistence type="predicted"/>
<reference evidence="1 2" key="1">
    <citation type="submission" date="2018-07" db="EMBL/GenBank/DDBJ databases">
        <title>Genomic Encyclopedia of Type Strains, Phase III (KMG-III): the genomes of soil and plant-associated and newly described type strains.</title>
        <authorList>
            <person name="Whitman W."/>
        </authorList>
    </citation>
    <scope>NUCLEOTIDE SEQUENCE [LARGE SCALE GENOMIC DNA]</scope>
    <source>
        <strain evidence="1 2">CECT 7958</strain>
    </source>
</reference>
<sequence>MTFSTSNCGETAMSLPAMFATKASYAICRKSKNGIRFTHHVKPSSFNNPLNDIPIYMYYRTRYDEKAITQRYKSVRA</sequence>
<comment type="caution">
    <text evidence="1">The sequence shown here is derived from an EMBL/GenBank/DDBJ whole genome shotgun (WGS) entry which is preliminary data.</text>
</comment>
<evidence type="ECO:0000313" key="1">
    <source>
        <dbReference type="EMBL" id="RCW93778.1"/>
    </source>
</evidence>
<gene>
    <name evidence="1" type="ORF">DFQ08_101576</name>
</gene>
<dbReference type="EMBL" id="QPJO01000001">
    <property type="protein sequence ID" value="RCW93778.1"/>
    <property type="molecule type" value="Genomic_DNA"/>
</dbReference>